<sequence length="72" mass="8364">MRGNFIYGRLGIKLARARSKCHLSQEEASHRCGIDRTYLSRIETGKVNPSLKVLCNLCKTLKIRLRNLMRKF</sequence>
<evidence type="ECO:0000313" key="3">
    <source>
        <dbReference type="EMBL" id="KKP65506.1"/>
    </source>
</evidence>
<keyword evidence="1" id="KW-0238">DNA-binding</keyword>
<gene>
    <name evidence="3" type="ORF">UR63_C0052G0006</name>
</gene>
<dbReference type="InterPro" id="IPR001387">
    <property type="entry name" value="Cro/C1-type_HTH"/>
</dbReference>
<feature type="domain" description="HTH cro/C1-type" evidence="2">
    <location>
        <begin position="14"/>
        <end position="68"/>
    </location>
</feature>
<reference evidence="3 4" key="1">
    <citation type="journal article" date="2015" name="Nature">
        <title>rRNA introns, odd ribosomes, and small enigmatic genomes across a large radiation of phyla.</title>
        <authorList>
            <person name="Brown C.T."/>
            <person name="Hug L.A."/>
            <person name="Thomas B.C."/>
            <person name="Sharon I."/>
            <person name="Castelle C.J."/>
            <person name="Singh A."/>
            <person name="Wilkins M.J."/>
            <person name="Williams K.H."/>
            <person name="Banfield J.F."/>
        </authorList>
    </citation>
    <scope>NUCLEOTIDE SEQUENCE [LARGE SCALE GENOMIC DNA]</scope>
</reference>
<evidence type="ECO:0000256" key="1">
    <source>
        <dbReference type="ARBA" id="ARBA00023125"/>
    </source>
</evidence>
<dbReference type="CDD" id="cd00093">
    <property type="entry name" value="HTH_XRE"/>
    <property type="match status" value="1"/>
</dbReference>
<dbReference type="InterPro" id="IPR050807">
    <property type="entry name" value="TransReg_Diox_bact_type"/>
</dbReference>
<proteinExistence type="predicted"/>
<dbReference type="EMBL" id="LBPX01000052">
    <property type="protein sequence ID" value="KKP65506.1"/>
    <property type="molecule type" value="Genomic_DNA"/>
</dbReference>
<dbReference type="AlphaFoldDB" id="A0A0G0BPC6"/>
<organism evidence="3 4">
    <name type="scientific">Candidatus Roizmanbacteria bacterium GW2011_GWC2_35_12</name>
    <dbReference type="NCBI Taxonomy" id="1618485"/>
    <lineage>
        <taxon>Bacteria</taxon>
        <taxon>Candidatus Roizmaniibacteriota</taxon>
    </lineage>
</organism>
<dbReference type="PANTHER" id="PTHR46797">
    <property type="entry name" value="HTH-TYPE TRANSCRIPTIONAL REGULATOR"/>
    <property type="match status" value="1"/>
</dbReference>
<dbReference type="PANTHER" id="PTHR46797:SF1">
    <property type="entry name" value="METHYLPHOSPHONATE SYNTHASE"/>
    <property type="match status" value="1"/>
</dbReference>
<accession>A0A0G0BPC6</accession>
<dbReference type="InterPro" id="IPR010982">
    <property type="entry name" value="Lambda_DNA-bd_dom_sf"/>
</dbReference>
<dbReference type="PROSITE" id="PS50943">
    <property type="entry name" value="HTH_CROC1"/>
    <property type="match status" value="1"/>
</dbReference>
<protein>
    <submittedName>
        <fullName evidence="3">Transcriptional regulator, XRE family protein</fullName>
    </submittedName>
</protein>
<dbReference type="GO" id="GO:0005829">
    <property type="term" value="C:cytosol"/>
    <property type="evidence" value="ECO:0007669"/>
    <property type="project" value="TreeGrafter"/>
</dbReference>
<dbReference type="GO" id="GO:0003700">
    <property type="term" value="F:DNA-binding transcription factor activity"/>
    <property type="evidence" value="ECO:0007669"/>
    <property type="project" value="TreeGrafter"/>
</dbReference>
<dbReference type="Gene3D" id="1.10.260.40">
    <property type="entry name" value="lambda repressor-like DNA-binding domains"/>
    <property type="match status" value="1"/>
</dbReference>
<dbReference type="GO" id="GO:0003677">
    <property type="term" value="F:DNA binding"/>
    <property type="evidence" value="ECO:0007669"/>
    <property type="project" value="UniProtKB-KW"/>
</dbReference>
<dbReference type="Proteomes" id="UP000034127">
    <property type="component" value="Unassembled WGS sequence"/>
</dbReference>
<comment type="caution">
    <text evidence="3">The sequence shown here is derived from an EMBL/GenBank/DDBJ whole genome shotgun (WGS) entry which is preliminary data.</text>
</comment>
<dbReference type="SMART" id="SM00530">
    <property type="entry name" value="HTH_XRE"/>
    <property type="match status" value="1"/>
</dbReference>
<dbReference type="Pfam" id="PF01381">
    <property type="entry name" value="HTH_3"/>
    <property type="match status" value="1"/>
</dbReference>
<evidence type="ECO:0000313" key="4">
    <source>
        <dbReference type="Proteomes" id="UP000034127"/>
    </source>
</evidence>
<evidence type="ECO:0000259" key="2">
    <source>
        <dbReference type="PROSITE" id="PS50943"/>
    </source>
</evidence>
<dbReference type="SUPFAM" id="SSF47413">
    <property type="entry name" value="lambda repressor-like DNA-binding domains"/>
    <property type="match status" value="1"/>
</dbReference>
<name>A0A0G0BPC6_9BACT</name>